<evidence type="ECO:0000256" key="1">
    <source>
        <dbReference type="ARBA" id="ARBA00022649"/>
    </source>
</evidence>
<proteinExistence type="predicted"/>
<dbReference type="RefSeq" id="WP_079721275.1">
    <property type="nucleotide sequence ID" value="NZ_FUYY01000004.1"/>
</dbReference>
<keyword evidence="1" id="KW-1277">Toxin-antitoxin system</keyword>
<dbReference type="OrthoDB" id="1098070at2"/>
<sequence length="98" mass="11725">MKVYLSELAESKLLRLSEYLIEKWNRRTRDKFFVKLTNKIDQISSQPYSCPKSEKFNGLYKCVVTNQTTFYYRIESDEIEIITVFDTRQDPGKLKKDL</sequence>
<accession>A0A1T5D5R3</accession>
<evidence type="ECO:0000313" key="3">
    <source>
        <dbReference type="Proteomes" id="UP000190230"/>
    </source>
</evidence>
<evidence type="ECO:0000313" key="2">
    <source>
        <dbReference type="EMBL" id="SKB67019.1"/>
    </source>
</evidence>
<reference evidence="3" key="1">
    <citation type="submission" date="2017-02" db="EMBL/GenBank/DDBJ databases">
        <authorList>
            <person name="Varghese N."/>
            <person name="Submissions S."/>
        </authorList>
    </citation>
    <scope>NUCLEOTIDE SEQUENCE [LARGE SCALE GENOMIC DNA]</scope>
    <source>
        <strain evidence="3">DSM 23405</strain>
    </source>
</reference>
<protein>
    <submittedName>
        <fullName evidence="2">Plasmid stabilization system protein ParE</fullName>
    </submittedName>
</protein>
<keyword evidence="3" id="KW-1185">Reference proteome</keyword>
<dbReference type="Proteomes" id="UP000190230">
    <property type="component" value="Unassembled WGS sequence"/>
</dbReference>
<gene>
    <name evidence="2" type="ORF">SAMN05660776_2431</name>
</gene>
<dbReference type="Pfam" id="PF05016">
    <property type="entry name" value="ParE_toxin"/>
    <property type="match status" value="1"/>
</dbReference>
<name>A0A1T5D5R3_9FLAO</name>
<dbReference type="Gene3D" id="3.30.2310.20">
    <property type="entry name" value="RelE-like"/>
    <property type="match status" value="1"/>
</dbReference>
<dbReference type="AlphaFoldDB" id="A0A1T5D5R3"/>
<dbReference type="InterPro" id="IPR035093">
    <property type="entry name" value="RelE/ParE_toxin_dom_sf"/>
</dbReference>
<dbReference type="EMBL" id="FUYY01000004">
    <property type="protein sequence ID" value="SKB67019.1"/>
    <property type="molecule type" value="Genomic_DNA"/>
</dbReference>
<organism evidence="2 3">
    <name type="scientific">Salegentibacter holothuriorum</name>
    <dbReference type="NCBI Taxonomy" id="241145"/>
    <lineage>
        <taxon>Bacteria</taxon>
        <taxon>Pseudomonadati</taxon>
        <taxon>Bacteroidota</taxon>
        <taxon>Flavobacteriia</taxon>
        <taxon>Flavobacteriales</taxon>
        <taxon>Flavobacteriaceae</taxon>
        <taxon>Salegentibacter</taxon>
    </lineage>
</organism>
<dbReference type="InterPro" id="IPR007712">
    <property type="entry name" value="RelE/ParE_toxin"/>
</dbReference>
<dbReference type="STRING" id="241145.SAMN05660776_2431"/>